<sequence>LSFPWLCTILSGLCVHMDRQGVVVVNGLSCTNCRGKKLRCSRDTPVCERCSTQGLSCQYPQRRPRASKKKDEGHHSTDNRTLALILERLQRIEKSQASSSTSSPASADSTSQRPDITDIDSGPSNSLAVDDSGKQPVLKFSPTSSVGLHVASATRERVLPALRPTGVEATSHHPISLDVASTLSDTFDCVRDQRLRRCVGVNAIATEGIDISPEKARTWIQNYFTYSPTETFLSLVDRKTIELIPDMLLMRHVTLDPCILIIYYVILWRGCYILNTRSFHSPDRKYSRQLYLCCLRTIPGWQREATGSITDFIAAIFMTDVATECFDFEMSLEMHHLACEYAKGLHLHSLDGNDYFAATGSTSTDDDRKGMWELIQKDLFYHLIYNKPATLYPSLDKWQVNLPWLSFDSLPDNGDKVTTISFLVRSRLTFILINFFHTLEKLEHESEAVGAIEPLCHEVELLFEEWGIENWIQRSLYDQMDLWILSDLILAGYTSIIFMLRKATLLKSNSPNPASSDINIPKTDYATRASRRILDLTYNMLHVWRFPAAETISYILGAYRAHIAYSHLASNVISSPTPGEMVGDLQLLDRVAQGIETAAQEESDFLPLAKAMQRINAEIRERVNG</sequence>
<evidence type="ECO:0000256" key="2">
    <source>
        <dbReference type="ARBA" id="ARBA00023242"/>
    </source>
</evidence>
<dbReference type="PANTHER" id="PTHR31001:SF90">
    <property type="entry name" value="CENTROMERE DNA-BINDING PROTEIN COMPLEX CBF3 SUBUNIT B"/>
    <property type="match status" value="1"/>
</dbReference>
<feature type="compositionally biased region" description="Low complexity" evidence="3">
    <location>
        <begin position="95"/>
        <end position="112"/>
    </location>
</feature>
<dbReference type="PANTHER" id="PTHR31001">
    <property type="entry name" value="UNCHARACTERIZED TRANSCRIPTIONAL REGULATORY PROTEIN"/>
    <property type="match status" value="1"/>
</dbReference>
<dbReference type="STRING" id="1573173.A0A166LJ79"/>
<dbReference type="Gene3D" id="4.10.240.10">
    <property type="entry name" value="Zn(2)-C6 fungal-type DNA-binding domain"/>
    <property type="match status" value="1"/>
</dbReference>
<dbReference type="PROSITE" id="PS00463">
    <property type="entry name" value="ZN2_CY6_FUNGAL_1"/>
    <property type="match status" value="1"/>
</dbReference>
<dbReference type="Pfam" id="PF00172">
    <property type="entry name" value="Zn_clus"/>
    <property type="match status" value="1"/>
</dbReference>
<feature type="region of interest" description="Disordered" evidence="3">
    <location>
        <begin position="95"/>
        <end position="140"/>
    </location>
</feature>
<dbReference type="CDD" id="cd00067">
    <property type="entry name" value="GAL4"/>
    <property type="match status" value="1"/>
</dbReference>
<feature type="domain" description="Zn(2)-C6 fungal-type" evidence="5">
    <location>
        <begin position="29"/>
        <end position="59"/>
    </location>
</feature>
<dbReference type="GO" id="GO:0005634">
    <property type="term" value="C:nucleus"/>
    <property type="evidence" value="ECO:0007669"/>
    <property type="project" value="UniProtKB-SubCell"/>
</dbReference>
<comment type="subcellular location">
    <subcellularLocation>
        <location evidence="1">Nucleus</location>
    </subcellularLocation>
</comment>
<evidence type="ECO:0000313" key="6">
    <source>
        <dbReference type="EMBL" id="KZL63582.1"/>
    </source>
</evidence>
<dbReference type="InterPro" id="IPR050613">
    <property type="entry name" value="Sec_Metabolite_Reg"/>
</dbReference>
<name>A0A166LJ79_COLIC</name>
<feature type="chain" id="PRO_5007876870" evidence="4">
    <location>
        <begin position="22"/>
        <end position="625"/>
    </location>
</feature>
<dbReference type="AlphaFoldDB" id="A0A166LJ79"/>
<dbReference type="SUPFAM" id="SSF57701">
    <property type="entry name" value="Zn2/Cys6 DNA-binding domain"/>
    <property type="match status" value="1"/>
</dbReference>
<evidence type="ECO:0000256" key="3">
    <source>
        <dbReference type="SAM" id="MobiDB-lite"/>
    </source>
</evidence>
<evidence type="ECO:0000313" key="7">
    <source>
        <dbReference type="Proteomes" id="UP000076584"/>
    </source>
</evidence>
<dbReference type="GO" id="GO:0008270">
    <property type="term" value="F:zinc ion binding"/>
    <property type="evidence" value="ECO:0007669"/>
    <property type="project" value="InterPro"/>
</dbReference>
<gene>
    <name evidence="6" type="ORF">CI238_02890</name>
</gene>
<evidence type="ECO:0000256" key="1">
    <source>
        <dbReference type="ARBA" id="ARBA00004123"/>
    </source>
</evidence>
<reference evidence="6 7" key="1">
    <citation type="submission" date="2015-06" db="EMBL/GenBank/DDBJ databases">
        <title>Survival trade-offs in plant roots during colonization by closely related pathogenic and mutualistic fungi.</title>
        <authorList>
            <person name="Hacquard S."/>
            <person name="Kracher B."/>
            <person name="Hiruma K."/>
            <person name="Weinman A."/>
            <person name="Muench P."/>
            <person name="Garrido Oter R."/>
            <person name="Ver Loren van Themaat E."/>
            <person name="Dallerey J.-F."/>
            <person name="Damm U."/>
            <person name="Henrissat B."/>
            <person name="Lespinet O."/>
            <person name="Thon M."/>
            <person name="Kemen E."/>
            <person name="McHardy A.C."/>
            <person name="Schulze-Lefert P."/>
            <person name="O'Connell R.J."/>
        </authorList>
    </citation>
    <scope>NUCLEOTIDE SEQUENCE [LARGE SCALE GENOMIC DNA]</scope>
    <source>
        <strain evidence="6 7">MAFF 238704</strain>
    </source>
</reference>
<keyword evidence="4" id="KW-0732">Signal</keyword>
<dbReference type="InterPro" id="IPR036864">
    <property type="entry name" value="Zn2-C6_fun-type_DNA-bd_sf"/>
</dbReference>
<dbReference type="InterPro" id="IPR001138">
    <property type="entry name" value="Zn2Cys6_DnaBD"/>
</dbReference>
<accession>A0A166LJ79</accession>
<proteinExistence type="predicted"/>
<dbReference type="SMART" id="SM00066">
    <property type="entry name" value="GAL4"/>
    <property type="match status" value="1"/>
</dbReference>
<feature type="signal peptide" evidence="4">
    <location>
        <begin position="1"/>
        <end position="21"/>
    </location>
</feature>
<feature type="non-terminal residue" evidence="6">
    <location>
        <position position="1"/>
    </location>
</feature>
<feature type="compositionally biased region" description="Basic and acidic residues" evidence="3">
    <location>
        <begin position="69"/>
        <end position="78"/>
    </location>
</feature>
<feature type="region of interest" description="Disordered" evidence="3">
    <location>
        <begin position="61"/>
        <end position="80"/>
    </location>
</feature>
<dbReference type="PROSITE" id="PS50048">
    <property type="entry name" value="ZN2_CY6_FUNGAL_2"/>
    <property type="match status" value="1"/>
</dbReference>
<comment type="caution">
    <text evidence="6">The sequence shown here is derived from an EMBL/GenBank/DDBJ whole genome shotgun (WGS) entry which is preliminary data.</text>
</comment>
<organism evidence="6 7">
    <name type="scientific">Colletotrichum incanum</name>
    <name type="common">Soybean anthracnose fungus</name>
    <dbReference type="NCBI Taxonomy" id="1573173"/>
    <lineage>
        <taxon>Eukaryota</taxon>
        <taxon>Fungi</taxon>
        <taxon>Dikarya</taxon>
        <taxon>Ascomycota</taxon>
        <taxon>Pezizomycotina</taxon>
        <taxon>Sordariomycetes</taxon>
        <taxon>Hypocreomycetidae</taxon>
        <taxon>Glomerellales</taxon>
        <taxon>Glomerellaceae</taxon>
        <taxon>Colletotrichum</taxon>
        <taxon>Colletotrichum spaethianum species complex</taxon>
    </lineage>
</organism>
<evidence type="ECO:0000256" key="4">
    <source>
        <dbReference type="SAM" id="SignalP"/>
    </source>
</evidence>
<dbReference type="Proteomes" id="UP000076584">
    <property type="component" value="Unassembled WGS sequence"/>
</dbReference>
<keyword evidence="7" id="KW-1185">Reference proteome</keyword>
<dbReference type="EMBL" id="LFIW01002754">
    <property type="protein sequence ID" value="KZL63582.1"/>
    <property type="molecule type" value="Genomic_DNA"/>
</dbReference>
<dbReference type="GO" id="GO:0000981">
    <property type="term" value="F:DNA-binding transcription factor activity, RNA polymerase II-specific"/>
    <property type="evidence" value="ECO:0007669"/>
    <property type="project" value="InterPro"/>
</dbReference>
<protein>
    <submittedName>
        <fullName evidence="6">Fungal specific transcription factor</fullName>
    </submittedName>
</protein>
<keyword evidence="2" id="KW-0539">Nucleus</keyword>
<evidence type="ECO:0000259" key="5">
    <source>
        <dbReference type="PROSITE" id="PS50048"/>
    </source>
</evidence>